<dbReference type="GO" id="GO:0003824">
    <property type="term" value="F:catalytic activity"/>
    <property type="evidence" value="ECO:0007669"/>
    <property type="project" value="InterPro"/>
</dbReference>
<dbReference type="GO" id="GO:0030151">
    <property type="term" value="F:molybdenum ion binding"/>
    <property type="evidence" value="ECO:0007669"/>
    <property type="project" value="InterPro"/>
</dbReference>
<sequence>MENPQLTVTDAAVVALHTGAVRRQRWGGKAFDTAADKEARTDRVFLSATGFIGDEQGDIPVHGGPEKAVCCYPHENYESWRREGRDLGPGAFSENLTLRGATEEQVHLGDVYRVGTAVVQVTQPRTPCATVSRRWQDAQLPRDMEDTGRTGFYLRVLREGHVAAGDAFEFTSRPSGAVSVSDVVRIMNAGMADPDAYRALTRAPEFPQRWRRQILRRLGEDTLL</sequence>
<evidence type="ECO:0000313" key="2">
    <source>
        <dbReference type="EMBL" id="KHE73610.1"/>
    </source>
</evidence>
<feature type="domain" description="MOSC" evidence="1">
    <location>
        <begin position="38"/>
        <end position="171"/>
    </location>
</feature>
<dbReference type="Gene3D" id="2.40.33.20">
    <property type="entry name" value="PK beta-barrel domain-like"/>
    <property type="match status" value="1"/>
</dbReference>
<dbReference type="PROSITE" id="PS51340">
    <property type="entry name" value="MOSC"/>
    <property type="match status" value="1"/>
</dbReference>
<evidence type="ECO:0000313" key="3">
    <source>
        <dbReference type="Proteomes" id="UP000030664"/>
    </source>
</evidence>
<dbReference type="Proteomes" id="UP000030664">
    <property type="component" value="Unassembled WGS sequence"/>
</dbReference>
<evidence type="ECO:0000259" key="1">
    <source>
        <dbReference type="PROSITE" id="PS51340"/>
    </source>
</evidence>
<dbReference type="AlphaFoldDB" id="A0A0B0DA07"/>
<gene>
    <name evidence="2" type="ORF">AS25_12060</name>
</gene>
<dbReference type="InterPro" id="IPR005302">
    <property type="entry name" value="MoCF_Sase_C"/>
</dbReference>
<dbReference type="InterPro" id="IPR052353">
    <property type="entry name" value="Benzoxazolinone_Detox_Enz"/>
</dbReference>
<accession>A0A0B0DA07</accession>
<dbReference type="PANTHER" id="PTHR30212:SF2">
    <property type="entry name" value="PROTEIN YIIM"/>
    <property type="match status" value="1"/>
</dbReference>
<dbReference type="EMBL" id="JROM01000055">
    <property type="protein sequence ID" value="KHE73610.1"/>
    <property type="molecule type" value="Genomic_DNA"/>
</dbReference>
<dbReference type="SUPFAM" id="SSF50800">
    <property type="entry name" value="PK beta-barrel domain-like"/>
    <property type="match status" value="1"/>
</dbReference>
<dbReference type="RefSeq" id="WP_035965389.1">
    <property type="nucleotide sequence ID" value="NZ_JAQDQN010000002.1"/>
</dbReference>
<dbReference type="InterPro" id="IPR011037">
    <property type="entry name" value="Pyrv_Knase-like_insert_dom_sf"/>
</dbReference>
<proteinExistence type="predicted"/>
<protein>
    <recommendedName>
        <fullName evidence="1">MOSC domain-containing protein</fullName>
    </recommendedName>
</protein>
<dbReference type="STRING" id="223184.AS25_12060"/>
<dbReference type="eggNOG" id="COG2258">
    <property type="taxonomic scope" value="Bacteria"/>
</dbReference>
<comment type="caution">
    <text evidence="2">The sequence shown here is derived from an EMBL/GenBank/DDBJ whole genome shotgun (WGS) entry which is preliminary data.</text>
</comment>
<dbReference type="Pfam" id="PF03473">
    <property type="entry name" value="MOSC"/>
    <property type="match status" value="1"/>
</dbReference>
<dbReference type="PANTHER" id="PTHR30212">
    <property type="entry name" value="PROTEIN YIIM"/>
    <property type="match status" value="1"/>
</dbReference>
<reference evidence="2 3" key="1">
    <citation type="submission" date="2014-09" db="EMBL/GenBank/DDBJ databases">
        <title>High-quality draft genome sequence of Kocuria marina SO9-6, an actinobacterium isolated from a copper mine.</title>
        <authorList>
            <person name="Castro D.B."/>
            <person name="Pereira L.B."/>
            <person name="Silva M.V."/>
            <person name="Silva B.P."/>
            <person name="Zanardi B.R."/>
            <person name="Carlos C."/>
            <person name="Belgini D.R."/>
            <person name="Limache E.G."/>
            <person name="Lacerda G.V."/>
            <person name="Nery M.B."/>
            <person name="Gomes M.B."/>
            <person name="Souza S."/>
            <person name="Silva T.M."/>
            <person name="Rodrigues V.D."/>
            <person name="Paulino L.C."/>
            <person name="Vicentini R."/>
            <person name="Ferraz L.F."/>
            <person name="Ottoboni L.M."/>
        </authorList>
    </citation>
    <scope>NUCLEOTIDE SEQUENCE [LARGE SCALE GENOMIC DNA]</scope>
    <source>
        <strain evidence="2 3">SO9-6</strain>
    </source>
</reference>
<name>A0A0B0DA07_9MICC</name>
<organism evidence="2 3">
    <name type="scientific">Kocuria marina</name>
    <dbReference type="NCBI Taxonomy" id="223184"/>
    <lineage>
        <taxon>Bacteria</taxon>
        <taxon>Bacillati</taxon>
        <taxon>Actinomycetota</taxon>
        <taxon>Actinomycetes</taxon>
        <taxon>Micrococcales</taxon>
        <taxon>Micrococcaceae</taxon>
        <taxon>Kocuria</taxon>
    </lineage>
</organism>
<dbReference type="GO" id="GO:0030170">
    <property type="term" value="F:pyridoxal phosphate binding"/>
    <property type="evidence" value="ECO:0007669"/>
    <property type="project" value="InterPro"/>
</dbReference>